<accession>A0A0W8FCU6</accession>
<dbReference type="InterPro" id="IPR005141">
    <property type="entry name" value="eRF1_2"/>
</dbReference>
<dbReference type="Gene3D" id="3.30.420.60">
    <property type="entry name" value="eRF1 domain 2"/>
    <property type="match status" value="1"/>
</dbReference>
<comment type="function">
    <text evidence="1">Directs the termination of nascent peptide synthesis (translation) in response to the termination codons UAA, UAG and UGA.</text>
</comment>
<dbReference type="GO" id="GO:0005737">
    <property type="term" value="C:cytoplasm"/>
    <property type="evidence" value="ECO:0007669"/>
    <property type="project" value="UniProtKB-SubCell"/>
</dbReference>
<evidence type="ECO:0000313" key="10">
    <source>
        <dbReference type="EMBL" id="KUG18710.1"/>
    </source>
</evidence>
<comment type="caution">
    <text evidence="10">The sequence shown here is derived from an EMBL/GenBank/DDBJ whole genome shotgun (WGS) entry which is preliminary data.</text>
</comment>
<evidence type="ECO:0000256" key="8">
    <source>
        <dbReference type="ARBA" id="ARBA00031168"/>
    </source>
</evidence>
<organism evidence="10">
    <name type="scientific">hydrocarbon metagenome</name>
    <dbReference type="NCBI Taxonomy" id="938273"/>
    <lineage>
        <taxon>unclassified sequences</taxon>
        <taxon>metagenomes</taxon>
        <taxon>ecological metagenomes</taxon>
    </lineage>
</organism>
<evidence type="ECO:0000256" key="2">
    <source>
        <dbReference type="ARBA" id="ARBA00004496"/>
    </source>
</evidence>
<evidence type="ECO:0000256" key="3">
    <source>
        <dbReference type="ARBA" id="ARBA00005326"/>
    </source>
</evidence>
<dbReference type="Pfam" id="PF03463">
    <property type="entry name" value="eRF1_1"/>
    <property type="match status" value="1"/>
</dbReference>
<dbReference type="Pfam" id="PF03465">
    <property type="entry name" value="eRF1_3"/>
    <property type="match status" value="1"/>
</dbReference>
<evidence type="ECO:0000256" key="7">
    <source>
        <dbReference type="ARBA" id="ARBA00022917"/>
    </source>
</evidence>
<dbReference type="Pfam" id="PF03464">
    <property type="entry name" value="eRF1_2"/>
    <property type="match status" value="1"/>
</dbReference>
<evidence type="ECO:0000259" key="9">
    <source>
        <dbReference type="SMART" id="SM01194"/>
    </source>
</evidence>
<comment type="similarity">
    <text evidence="3">Belongs to the eukaryotic release factor 1 family.</text>
</comment>
<proteinExistence type="inferred from homology"/>
<keyword evidence="7" id="KW-0648">Protein biosynthesis</keyword>
<dbReference type="InterPro" id="IPR042226">
    <property type="entry name" value="eFR1_2_sf"/>
</dbReference>
<evidence type="ECO:0000256" key="1">
    <source>
        <dbReference type="ARBA" id="ARBA00002832"/>
    </source>
</evidence>
<evidence type="ECO:0000256" key="5">
    <source>
        <dbReference type="ARBA" id="ARBA00019723"/>
    </source>
</evidence>
<dbReference type="PANTHER" id="PTHR10113">
    <property type="entry name" value="PEPTIDE CHAIN RELEASE FACTOR SUBUNIT 1"/>
    <property type="match status" value="1"/>
</dbReference>
<dbReference type="InterPro" id="IPR020918">
    <property type="entry name" value="Peptide_chain-rel_aRF1"/>
</dbReference>
<dbReference type="FunFam" id="3.30.960.10:FF:000003">
    <property type="entry name" value="Peptide chain release factor subunit 1"/>
    <property type="match status" value="1"/>
</dbReference>
<feature type="domain" description="eRF1/Pelota-like N-terminal" evidence="9">
    <location>
        <begin position="39"/>
        <end position="173"/>
    </location>
</feature>
<dbReference type="Gene3D" id="1.20.5.170">
    <property type="match status" value="1"/>
</dbReference>
<keyword evidence="6" id="KW-0963">Cytoplasm</keyword>
<dbReference type="AlphaFoldDB" id="A0A0W8FCU6"/>
<evidence type="ECO:0000256" key="6">
    <source>
        <dbReference type="ARBA" id="ARBA00022490"/>
    </source>
</evidence>
<name>A0A0W8FCU6_9ZZZZ</name>
<comment type="subunit">
    <text evidence="4">Heterodimer of two subunits, one of which binds GTP.</text>
</comment>
<dbReference type="InterPro" id="IPR004403">
    <property type="entry name" value="Peptide_chain-rel_eRF1/aRF1"/>
</dbReference>
<dbReference type="FunFam" id="3.30.420.60:FF:000003">
    <property type="entry name" value="Peptide chain release factor subunit 1"/>
    <property type="match status" value="1"/>
</dbReference>
<dbReference type="NCBIfam" id="TIGR03676">
    <property type="entry name" value="aRF1_eRF1"/>
    <property type="match status" value="1"/>
</dbReference>
<dbReference type="InterPro" id="IPR005140">
    <property type="entry name" value="eRF1_Pelota-like_N"/>
</dbReference>
<sequence length="451" mass="50773">MKIQNRKKFSSKSRIIIRNPFEEAFYTLIQEQFWRSARMEFTAQERYEFKRLLDGLRSKKGRGTELISLYIPPDKQISDVTSQLREEYGQASNIKSRVTRLSVQGSLESAMSRLKLIPKPPENGVVLFIGSVDIGANRTELFSAALEPPDPIVTYRYHCDSSFYLEPLEEMLADKRTFGLIVLDRREAAIGLLKGKYIESLKTLTSTVPGKQRKGGQSSHRFQQLRLIAIHDFYKRIGESANDAFLPIDPKDLEGILIGGPSPTKEEFVEGGFLHHELQRKVLAALDVSYTDESGLYELVDTAQEQLADLEVTQDKEIMRRFMKELVSDKGLAAYGEKEVRHNLELGAVDVLLLSEDLRKTRAKIVCTNRSCDYTDSQTRSGSSEPVGTCLKCSSPLTIEEEVDIVSDLSKLAELSGAEVKIISTEFEEGAQLFRAFGGIAAILRYKTSHI</sequence>
<gene>
    <name evidence="10" type="ORF">ASZ90_011638</name>
</gene>
<dbReference type="EMBL" id="LNQE01001369">
    <property type="protein sequence ID" value="KUG18710.1"/>
    <property type="molecule type" value="Genomic_DNA"/>
</dbReference>
<dbReference type="SUPFAM" id="SSF55315">
    <property type="entry name" value="L30e-like"/>
    <property type="match status" value="1"/>
</dbReference>
<dbReference type="GO" id="GO:0003747">
    <property type="term" value="F:translation release factor activity"/>
    <property type="evidence" value="ECO:0007669"/>
    <property type="project" value="InterPro"/>
</dbReference>
<dbReference type="InterPro" id="IPR005142">
    <property type="entry name" value="eRF1_3"/>
</dbReference>
<dbReference type="SMART" id="SM01194">
    <property type="entry name" value="eRF1_1"/>
    <property type="match status" value="1"/>
</dbReference>
<dbReference type="SUPFAM" id="SSF55481">
    <property type="entry name" value="N-terminal domain of eukaryotic peptide chain release factor subunit 1, ERF1"/>
    <property type="match status" value="1"/>
</dbReference>
<evidence type="ECO:0000256" key="4">
    <source>
        <dbReference type="ARBA" id="ARBA00011520"/>
    </source>
</evidence>
<dbReference type="InterPro" id="IPR029064">
    <property type="entry name" value="Ribosomal_eL30-like_sf"/>
</dbReference>
<dbReference type="HAMAP" id="MF_00424">
    <property type="entry name" value="Rel_fact_arch_1"/>
    <property type="match status" value="1"/>
</dbReference>
<dbReference type="Gene3D" id="3.30.960.10">
    <property type="entry name" value="eRF1 domain 1"/>
    <property type="match status" value="1"/>
</dbReference>
<dbReference type="SUPFAM" id="SSF53137">
    <property type="entry name" value="Translational machinery components"/>
    <property type="match status" value="1"/>
</dbReference>
<reference evidence="10" key="1">
    <citation type="journal article" date="2015" name="Proc. Natl. Acad. Sci. U.S.A.">
        <title>Networks of energetic and metabolic interactions define dynamics in microbial communities.</title>
        <authorList>
            <person name="Embree M."/>
            <person name="Liu J.K."/>
            <person name="Al-Bassam M.M."/>
            <person name="Zengler K."/>
        </authorList>
    </citation>
    <scope>NUCLEOTIDE SEQUENCE</scope>
</reference>
<protein>
    <recommendedName>
        <fullName evidence="5">Peptide chain release factor subunit 1</fullName>
    </recommendedName>
    <alternativeName>
        <fullName evidence="8">Translation termination factor aRF1</fullName>
    </alternativeName>
</protein>
<dbReference type="Gene3D" id="3.30.1330.30">
    <property type="match status" value="1"/>
</dbReference>
<comment type="subcellular location">
    <subcellularLocation>
        <location evidence="2">Cytoplasm</location>
    </subcellularLocation>
</comment>
<dbReference type="InterPro" id="IPR024049">
    <property type="entry name" value="eRF1_1_sf"/>
</dbReference>